<dbReference type="Proteomes" id="UP000494256">
    <property type="component" value="Unassembled WGS sequence"/>
</dbReference>
<dbReference type="PANTHER" id="PTHR46599:SF3">
    <property type="entry name" value="PIGGYBAC TRANSPOSABLE ELEMENT-DERIVED PROTEIN 4"/>
    <property type="match status" value="1"/>
</dbReference>
<name>A0A8S0Z8P1_ARCPL</name>
<reference evidence="4 5" key="1">
    <citation type="submission" date="2020-04" db="EMBL/GenBank/DDBJ databases">
        <authorList>
            <person name="Wallbank WR R."/>
            <person name="Pardo Diaz C."/>
            <person name="Kozak K."/>
            <person name="Martin S."/>
            <person name="Jiggins C."/>
            <person name="Moest M."/>
            <person name="Warren A I."/>
            <person name="Byers J.R.P. K."/>
            <person name="Montejo-Kovacevich G."/>
            <person name="Yen C E."/>
        </authorList>
    </citation>
    <scope>NUCLEOTIDE SEQUENCE [LARGE SCALE GENOMIC DNA]</scope>
</reference>
<dbReference type="OrthoDB" id="118105at2759"/>
<protein>
    <recommendedName>
        <fullName evidence="1">PiggyBac transposable element-derived protein domain-containing protein</fullName>
    </recommendedName>
</protein>
<accession>A0A8S0Z8P1</accession>
<evidence type="ECO:0000313" key="4">
    <source>
        <dbReference type="Proteomes" id="UP000494106"/>
    </source>
</evidence>
<dbReference type="PANTHER" id="PTHR46599">
    <property type="entry name" value="PIGGYBAC TRANSPOSABLE ELEMENT-DERIVED PROTEIN 4"/>
    <property type="match status" value="1"/>
</dbReference>
<dbReference type="EMBL" id="CADEBD010000282">
    <property type="protein sequence ID" value="CAB3228377.1"/>
    <property type="molecule type" value="Genomic_DNA"/>
</dbReference>
<dbReference type="EMBL" id="CADEBC010000301">
    <property type="protein sequence ID" value="CAB3227805.1"/>
    <property type="molecule type" value="Genomic_DNA"/>
</dbReference>
<evidence type="ECO:0000313" key="2">
    <source>
        <dbReference type="EMBL" id="CAB3227805.1"/>
    </source>
</evidence>
<dbReference type="AlphaFoldDB" id="A0A8S0Z8P1"/>
<comment type="caution">
    <text evidence="3">The sequence shown here is derived from an EMBL/GenBank/DDBJ whole genome shotgun (WGS) entry which is preliminary data.</text>
</comment>
<organism evidence="3 5">
    <name type="scientific">Arctia plantaginis</name>
    <name type="common">Wood tiger moth</name>
    <name type="synonym">Phalaena plantaginis</name>
    <dbReference type="NCBI Taxonomy" id="874455"/>
    <lineage>
        <taxon>Eukaryota</taxon>
        <taxon>Metazoa</taxon>
        <taxon>Ecdysozoa</taxon>
        <taxon>Arthropoda</taxon>
        <taxon>Hexapoda</taxon>
        <taxon>Insecta</taxon>
        <taxon>Pterygota</taxon>
        <taxon>Neoptera</taxon>
        <taxon>Endopterygota</taxon>
        <taxon>Lepidoptera</taxon>
        <taxon>Glossata</taxon>
        <taxon>Ditrysia</taxon>
        <taxon>Noctuoidea</taxon>
        <taxon>Erebidae</taxon>
        <taxon>Arctiinae</taxon>
        <taxon>Arctia</taxon>
    </lineage>
</organism>
<evidence type="ECO:0000259" key="1">
    <source>
        <dbReference type="Pfam" id="PF13843"/>
    </source>
</evidence>
<proteinExistence type="predicted"/>
<dbReference type="Pfam" id="PF13843">
    <property type="entry name" value="DDE_Tnp_1_7"/>
    <property type="match status" value="1"/>
</dbReference>
<keyword evidence="4" id="KW-1185">Reference proteome</keyword>
<gene>
    <name evidence="2" type="ORF">APLA_LOCUS3363</name>
    <name evidence="3" type="ORF">APLA_LOCUS3536</name>
</gene>
<evidence type="ECO:0000313" key="3">
    <source>
        <dbReference type="EMBL" id="CAB3228377.1"/>
    </source>
</evidence>
<sequence length="130" mass="15118">MSYLYANGIHTTGTVRRHRADLPKIVKSKRKLKLKKGEYKWRVKGDVAFAIWQDTKEVLFLTNVFHPKVNETSVTRTQNDGTKAEHRCPPLVKEYTKRMGGVDHFDHIKEVRGGFEYFISFSMPVLQIHS</sequence>
<feature type="domain" description="PiggyBac transposable element-derived protein" evidence="1">
    <location>
        <begin position="1"/>
        <end position="108"/>
    </location>
</feature>
<dbReference type="InterPro" id="IPR029526">
    <property type="entry name" value="PGBD"/>
</dbReference>
<evidence type="ECO:0000313" key="5">
    <source>
        <dbReference type="Proteomes" id="UP000494256"/>
    </source>
</evidence>
<dbReference type="Proteomes" id="UP000494106">
    <property type="component" value="Unassembled WGS sequence"/>
</dbReference>